<dbReference type="Pfam" id="PF21959">
    <property type="entry name" value="DUF6923"/>
    <property type="match status" value="1"/>
</dbReference>
<dbReference type="InterPro" id="IPR031025">
    <property type="entry name" value="LruC_dom"/>
</dbReference>
<comment type="caution">
    <text evidence="5">The sequence shown here is derived from an EMBL/GenBank/DDBJ whole genome shotgun (WGS) entry which is preliminary data.</text>
</comment>
<name>A0A2T3KT14_PHOLD</name>
<dbReference type="InterPro" id="IPR054215">
    <property type="entry name" value="DUF6923"/>
</dbReference>
<feature type="chain" id="PRO_5015721878" evidence="1">
    <location>
        <begin position="24"/>
        <end position="714"/>
    </location>
</feature>
<dbReference type="InterPro" id="IPR032295">
    <property type="entry name" value="DUF4842"/>
</dbReference>
<feature type="domain" description="DUF4842" evidence="2">
    <location>
        <begin position="472"/>
        <end position="700"/>
    </location>
</feature>
<dbReference type="SUPFAM" id="SSF63825">
    <property type="entry name" value="YWTD domain"/>
    <property type="match status" value="1"/>
</dbReference>
<evidence type="ECO:0000259" key="3">
    <source>
        <dbReference type="Pfam" id="PF20009"/>
    </source>
</evidence>
<protein>
    <submittedName>
        <fullName evidence="5">Uncharacterized protein</fullName>
    </submittedName>
</protein>
<dbReference type="InterPro" id="IPR045474">
    <property type="entry name" value="GEVED"/>
</dbReference>
<evidence type="ECO:0000259" key="4">
    <source>
        <dbReference type="Pfam" id="PF21959"/>
    </source>
</evidence>
<gene>
    <name evidence="5" type="ORF">C0W93_14455</name>
</gene>
<evidence type="ECO:0000259" key="2">
    <source>
        <dbReference type="Pfam" id="PF16130"/>
    </source>
</evidence>
<evidence type="ECO:0000313" key="6">
    <source>
        <dbReference type="Proteomes" id="UP000240530"/>
    </source>
</evidence>
<accession>A0A2T3KT14</accession>
<dbReference type="RefSeq" id="WP_107185514.1">
    <property type="nucleotide sequence ID" value="NZ_JAWQGC010000015.1"/>
</dbReference>
<evidence type="ECO:0000256" key="1">
    <source>
        <dbReference type="SAM" id="SignalP"/>
    </source>
</evidence>
<dbReference type="Pfam" id="PF16130">
    <property type="entry name" value="DUF4842"/>
    <property type="match status" value="1"/>
</dbReference>
<feature type="domain" description="DUF6923" evidence="4">
    <location>
        <begin position="50"/>
        <end position="249"/>
    </location>
</feature>
<dbReference type="EMBL" id="PYNS01000017">
    <property type="protein sequence ID" value="PSV09613.1"/>
    <property type="molecule type" value="Genomic_DNA"/>
</dbReference>
<dbReference type="AlphaFoldDB" id="A0A2T3KT14"/>
<reference evidence="5 6" key="1">
    <citation type="submission" date="2018-03" db="EMBL/GenBank/DDBJ databases">
        <title>Whole genome sequencing of Histamine producing bacteria.</title>
        <authorList>
            <person name="Butler K."/>
        </authorList>
    </citation>
    <scope>NUCLEOTIDE SEQUENCE [LARGE SCALE GENOMIC DNA]</scope>
    <source>
        <strain evidence="5 6">Res.4.1</strain>
    </source>
</reference>
<feature type="domain" description="GEVED" evidence="3">
    <location>
        <begin position="341"/>
        <end position="416"/>
    </location>
</feature>
<evidence type="ECO:0000313" key="5">
    <source>
        <dbReference type="EMBL" id="PSV09613.1"/>
    </source>
</evidence>
<dbReference type="Pfam" id="PF20009">
    <property type="entry name" value="GEVED"/>
    <property type="match status" value="1"/>
</dbReference>
<dbReference type="Gene3D" id="2.20.25.650">
    <property type="entry name" value="Tachylectin-2-like"/>
    <property type="match status" value="1"/>
</dbReference>
<dbReference type="Proteomes" id="UP000240530">
    <property type="component" value="Unassembled WGS sequence"/>
</dbReference>
<feature type="signal peptide" evidence="1">
    <location>
        <begin position="1"/>
        <end position="23"/>
    </location>
</feature>
<dbReference type="NCBIfam" id="TIGR04456">
    <property type="entry name" value="LruC_dom"/>
    <property type="match status" value="1"/>
</dbReference>
<proteinExistence type="predicted"/>
<organism evidence="5 6">
    <name type="scientific">Photobacterium leiognathi subsp. mandapamensis</name>
    <name type="common">Photobacterium mandapamensis</name>
    <dbReference type="NCBI Taxonomy" id="48408"/>
    <lineage>
        <taxon>Bacteria</taxon>
        <taxon>Pseudomonadati</taxon>
        <taxon>Pseudomonadota</taxon>
        <taxon>Gammaproteobacteria</taxon>
        <taxon>Vibrionales</taxon>
        <taxon>Vibrionaceae</taxon>
        <taxon>Photobacterium</taxon>
    </lineage>
</organism>
<sequence length="714" mass="78915">MKSHFIAIALPILLTSYINTSLANPFSSCPQTGYLFHQTTNVSFVDIDRQTSNIGTIANSYDAVGFNALDGYIYGIMDQKVVRIHNGFTADELEIIDLPELDYTAGDVHDDHLYLYAKYQGIWQVNLSTNQATQLLKKELAFYNLSDLAVHPEGIIYAVDNSKNILRFDLSQSLEDNNVDLIKPTGLSGLRNFSGQFFDANGMLYIIDANTGESYLFDDLTPLSEEESFHYVALPSLPNVSDTVDIARCSNTELAIKGYDFGDAPNSYGTSLSINGAHHQVSSHLYLGIQPDEDLIAQFYPSSDSNNEGDDDQGISFNTVSFNQGATAFVTAQVGGFLTGYLSAWVDWNNNGNFDDANEHVISNIALNGGAHTLAIDVPNEANVTEQTWARFRLNDEPIDSAQGLGGRGEVEDYPLTITSYDTQESYLWYPSQGSYTTLAFEDRWPNQDDYDFNDIVIQYRVGHVQETITGKLSRLSIDIALQAYGAGYNNGFAIKLDGIPSSSIDTQNSYVIINNQYQASVLEEPDNPDDEAVLIFTDALKQFFSSECDNGFLRVDPNCDLDKDVTLQATMKIKLNTPIDYPEHLHPYLNPFIFAAPNDAHGFASPPSRSLEIHLKDFSPTTKANASLFKSGQDQSNNASVNCGVKNNCNSYRNSTGIPFAILVPSPWNNPIEGKSILSAYPEIEGYINSNGSSDDTWFNFPDASKIYSVIEE</sequence>
<keyword evidence="1" id="KW-0732">Signal</keyword>